<evidence type="ECO:0000256" key="6">
    <source>
        <dbReference type="ARBA" id="ARBA00023159"/>
    </source>
</evidence>
<dbReference type="InterPro" id="IPR036322">
    <property type="entry name" value="WD40_repeat_dom_sf"/>
</dbReference>
<dbReference type="STRING" id="10195.A0A3M7TA15"/>
<accession>A0A3M7TA15</accession>
<sequence>MDYVYLVDLKDFLTKTEINPDSDYFSCVVSSLNVVALSANCCVYILPLEKPNELKPVTLSKSPCIHLAWSHDGQYLLSFFKNGQLNIFKIKTCSLDSIKNVFSSEFNFNDILAIKAFSKASKICFSHDKKDPCSYFEKFCHKKIGLMNTDLGIMHDGFLILTKTGTLHFIITESDGTKNQFKKLKFDLNLNDLLNNGSSGEQIKFDLGDFYFEEDGSINVILSHTDTRPVFLFRIDAKYSMDELYIVGTTNLIGSLNLPIDLSDLKTHLVFTSHESAQSFCVAFKSNTIQFYKLDQNFSMIRTIQCPSTLTGLSVPKSYTLYKDLVENRLLTDAVFIIASYQNGSQGFIDILTFNQINIPTELTSIRNDLHNFELSERSNLSKKIKFPHEFLIQVDQSCSGLIGVGLTNLSRLAVCRNPFFINDQNIVLNHLFDLYEYTIFSGHDYWDLMMTTNPKFVDNLIESLEDKFNNHLSPSMQKIYFSRHHSLMFSLYKRSRNHNYFRSQDILIKLILNRIMSIISFSVQFSLNVDQMKSSMGSASSLSTSQLVSVVDTLNQPTAMFSSSILNQTQFKNNLLDFLNEVLKVKPDAKTNFGDLKQLALNDIVAAILSRKNYQLCVNQQLKHVLQWVIDLALYLINVVQSFKFNHSPSHFGLSLLNDLWFLNEVRKVIVVVKLMISYNGQHQTNASHLLINSVPVLPVKSSMQKDFLSELFKLYSNIIQRIIEGSTLNDESVIDSCLTIQAETIIRPMDELLFKLKFSWLGSSSDLWTNTIKFPVDHLFDNEKHRQIYPLFDIIRLIQFSRSPITKQCIRCGNYTEANSNQTQPNTKKNCIFLQDSSGEKCFCGGYFVLSN</sequence>
<dbReference type="SUPFAM" id="SSF50978">
    <property type="entry name" value="WD40 repeat-like"/>
    <property type="match status" value="1"/>
</dbReference>
<proteinExistence type="inferred from homology"/>
<organism evidence="10 11">
    <name type="scientific">Brachionus plicatilis</name>
    <name type="common">Marine rotifer</name>
    <name type="synonym">Brachionus muelleri</name>
    <dbReference type="NCBI Taxonomy" id="10195"/>
    <lineage>
        <taxon>Eukaryota</taxon>
        <taxon>Metazoa</taxon>
        <taxon>Spiralia</taxon>
        <taxon>Gnathifera</taxon>
        <taxon>Rotifera</taxon>
        <taxon>Eurotatoria</taxon>
        <taxon>Monogononta</taxon>
        <taxon>Pseudotrocha</taxon>
        <taxon>Ploima</taxon>
        <taxon>Brachionidae</taxon>
        <taxon>Brachionus</taxon>
    </lineage>
</organism>
<keyword evidence="4" id="KW-0677">Repeat</keyword>
<evidence type="ECO:0000256" key="3">
    <source>
        <dbReference type="ARBA" id="ARBA00022574"/>
    </source>
</evidence>
<dbReference type="GO" id="GO:0045893">
    <property type="term" value="P:positive regulation of DNA-templated transcription"/>
    <property type="evidence" value="ECO:0007669"/>
    <property type="project" value="TreeGrafter"/>
</dbReference>
<comment type="similarity">
    <text evidence="2">Belongs to the Mediator complex subunit 16 family.</text>
</comment>
<evidence type="ECO:0000256" key="1">
    <source>
        <dbReference type="ARBA" id="ARBA00004123"/>
    </source>
</evidence>
<evidence type="ECO:0000256" key="8">
    <source>
        <dbReference type="ARBA" id="ARBA00023242"/>
    </source>
</evidence>
<dbReference type="GO" id="GO:0016592">
    <property type="term" value="C:mediator complex"/>
    <property type="evidence" value="ECO:0007669"/>
    <property type="project" value="TreeGrafter"/>
</dbReference>
<dbReference type="AlphaFoldDB" id="A0A3M7TA15"/>
<dbReference type="PANTHER" id="PTHR13224:SF6">
    <property type="entry name" value="MEDIATOR OF RNA POLYMERASE II TRANSCRIPTION SUBUNIT 16"/>
    <property type="match status" value="1"/>
</dbReference>
<evidence type="ECO:0000256" key="7">
    <source>
        <dbReference type="ARBA" id="ARBA00023163"/>
    </source>
</evidence>
<keyword evidence="8" id="KW-0539">Nucleus</keyword>
<evidence type="ECO:0000313" key="11">
    <source>
        <dbReference type="Proteomes" id="UP000276133"/>
    </source>
</evidence>
<comment type="subcellular location">
    <subcellularLocation>
        <location evidence="1">Nucleus</location>
    </subcellularLocation>
</comment>
<feature type="domain" description="Mediator of RNA polymerase II transcription subunit 16 central helical bridge" evidence="9">
    <location>
        <begin position="620"/>
        <end position="676"/>
    </location>
</feature>
<dbReference type="PANTHER" id="PTHR13224">
    <property type="entry name" value="THYROID HORMONE RECEPTOR-ASSOCIATED PROTEIN-RELATED"/>
    <property type="match status" value="1"/>
</dbReference>
<evidence type="ECO:0000256" key="2">
    <source>
        <dbReference type="ARBA" id="ARBA00006543"/>
    </source>
</evidence>
<comment type="caution">
    <text evidence="10">The sequence shown here is derived from an EMBL/GenBank/DDBJ whole genome shotgun (WGS) entry which is preliminary data.</text>
</comment>
<keyword evidence="7" id="KW-0804">Transcription</keyword>
<keyword evidence="5" id="KW-0805">Transcription regulation</keyword>
<evidence type="ECO:0000256" key="5">
    <source>
        <dbReference type="ARBA" id="ARBA00023015"/>
    </source>
</evidence>
<dbReference type="Gene3D" id="2.130.10.10">
    <property type="entry name" value="YVTN repeat-like/Quinoprotein amine dehydrogenase"/>
    <property type="match status" value="1"/>
</dbReference>
<protein>
    <submittedName>
        <fullName evidence="10">Mediator of RNA polymerase II transcription subunit 16 isoform X1</fullName>
    </submittedName>
</protein>
<dbReference type="InterPro" id="IPR048338">
    <property type="entry name" value="Mediator_Med16"/>
</dbReference>
<dbReference type="Pfam" id="PF20718">
    <property type="entry name" value="Med16_bridge"/>
    <property type="match status" value="2"/>
</dbReference>
<dbReference type="OrthoDB" id="10018574at2759"/>
<gene>
    <name evidence="10" type="ORF">BpHYR1_052242</name>
</gene>
<keyword evidence="6" id="KW-0010">Activator</keyword>
<keyword evidence="3" id="KW-0853">WD repeat</keyword>
<reference evidence="10 11" key="1">
    <citation type="journal article" date="2018" name="Sci. Rep.">
        <title>Genomic signatures of local adaptation to the degree of environmental predictability in rotifers.</title>
        <authorList>
            <person name="Franch-Gras L."/>
            <person name="Hahn C."/>
            <person name="Garcia-Roger E.M."/>
            <person name="Carmona M.J."/>
            <person name="Serra M."/>
            <person name="Gomez A."/>
        </authorList>
    </citation>
    <scope>NUCLEOTIDE SEQUENCE [LARGE SCALE GENOMIC DNA]</scope>
    <source>
        <strain evidence="10">HYR1</strain>
    </source>
</reference>
<evidence type="ECO:0000313" key="10">
    <source>
        <dbReference type="EMBL" id="RNA44954.1"/>
    </source>
</evidence>
<evidence type="ECO:0000259" key="9">
    <source>
        <dbReference type="Pfam" id="PF20718"/>
    </source>
</evidence>
<keyword evidence="11" id="KW-1185">Reference proteome</keyword>
<dbReference type="InterPro" id="IPR015943">
    <property type="entry name" value="WD40/YVTN_repeat-like_dom_sf"/>
</dbReference>
<dbReference type="Proteomes" id="UP000276133">
    <property type="component" value="Unassembled WGS sequence"/>
</dbReference>
<evidence type="ECO:0000256" key="4">
    <source>
        <dbReference type="ARBA" id="ARBA00022737"/>
    </source>
</evidence>
<dbReference type="InterPro" id="IPR048616">
    <property type="entry name" value="MED16_bridge"/>
</dbReference>
<feature type="domain" description="Mediator of RNA polymerase II transcription subunit 16 central helical bridge" evidence="9">
    <location>
        <begin position="436"/>
        <end position="525"/>
    </location>
</feature>
<name>A0A3M7TA15_BRAPC</name>
<dbReference type="EMBL" id="REGN01000043">
    <property type="protein sequence ID" value="RNA44954.1"/>
    <property type="molecule type" value="Genomic_DNA"/>
</dbReference>